<evidence type="ECO:0000313" key="7">
    <source>
        <dbReference type="Proteomes" id="UP000192602"/>
    </source>
</evidence>
<evidence type="ECO:0000256" key="2">
    <source>
        <dbReference type="ARBA" id="ARBA00034247"/>
    </source>
</evidence>
<comment type="catalytic activity">
    <reaction evidence="2">
        <text>2 GTP = 3',3'-c-di-GMP + 2 diphosphate</text>
        <dbReference type="Rhea" id="RHEA:24898"/>
        <dbReference type="ChEBI" id="CHEBI:33019"/>
        <dbReference type="ChEBI" id="CHEBI:37565"/>
        <dbReference type="ChEBI" id="CHEBI:58805"/>
        <dbReference type="EC" id="2.7.7.65"/>
    </reaction>
</comment>
<dbReference type="InterPro" id="IPR050469">
    <property type="entry name" value="Diguanylate_Cyclase"/>
</dbReference>
<dbReference type="SUPFAM" id="SSF55073">
    <property type="entry name" value="Nucleotide cyclase"/>
    <property type="match status" value="1"/>
</dbReference>
<dbReference type="NCBIfam" id="TIGR00254">
    <property type="entry name" value="GGDEF"/>
    <property type="match status" value="1"/>
</dbReference>
<dbReference type="GO" id="GO:0000160">
    <property type="term" value="P:phosphorelay signal transduction system"/>
    <property type="evidence" value="ECO:0007669"/>
    <property type="project" value="InterPro"/>
</dbReference>
<dbReference type="RefSeq" id="WP_084274635.1">
    <property type="nucleotide sequence ID" value="NZ_AP026671.1"/>
</dbReference>
<keyword evidence="7" id="KW-1185">Reference proteome</keyword>
<dbReference type="GO" id="GO:0043709">
    <property type="term" value="P:cell adhesion involved in single-species biofilm formation"/>
    <property type="evidence" value="ECO:0007669"/>
    <property type="project" value="TreeGrafter"/>
</dbReference>
<dbReference type="InterPro" id="IPR000160">
    <property type="entry name" value="GGDEF_dom"/>
</dbReference>
<protein>
    <recommendedName>
        <fullName evidence="1">diguanylate cyclase</fullName>
        <ecNumber evidence="1">2.7.7.65</ecNumber>
    </recommendedName>
</protein>
<dbReference type="CDD" id="cd01949">
    <property type="entry name" value="GGDEF"/>
    <property type="match status" value="1"/>
</dbReference>
<dbReference type="SUPFAM" id="SSF52172">
    <property type="entry name" value="CheY-like"/>
    <property type="match status" value="2"/>
</dbReference>
<evidence type="ECO:0000259" key="5">
    <source>
        <dbReference type="PROSITE" id="PS50887"/>
    </source>
</evidence>
<dbReference type="Proteomes" id="UP000192602">
    <property type="component" value="Unassembled WGS sequence"/>
</dbReference>
<dbReference type="InterPro" id="IPR043128">
    <property type="entry name" value="Rev_trsase/Diguanyl_cyclase"/>
</dbReference>
<dbReference type="Gene3D" id="3.30.70.270">
    <property type="match status" value="1"/>
</dbReference>
<dbReference type="FunFam" id="3.30.70.270:FF:000001">
    <property type="entry name" value="Diguanylate cyclase domain protein"/>
    <property type="match status" value="1"/>
</dbReference>
<dbReference type="GO" id="GO:1902201">
    <property type="term" value="P:negative regulation of bacterial-type flagellum-dependent cell motility"/>
    <property type="evidence" value="ECO:0007669"/>
    <property type="project" value="TreeGrafter"/>
</dbReference>
<evidence type="ECO:0000256" key="3">
    <source>
        <dbReference type="PROSITE-ProRule" id="PRU00169"/>
    </source>
</evidence>
<evidence type="ECO:0000259" key="4">
    <source>
        <dbReference type="PROSITE" id="PS50110"/>
    </source>
</evidence>
<gene>
    <name evidence="6" type="ORF">SAMN05660197_0097</name>
</gene>
<dbReference type="PANTHER" id="PTHR45138">
    <property type="entry name" value="REGULATORY COMPONENTS OF SENSORY TRANSDUCTION SYSTEM"/>
    <property type="match status" value="1"/>
</dbReference>
<dbReference type="GO" id="GO:0052621">
    <property type="term" value="F:diguanylate cyclase activity"/>
    <property type="evidence" value="ECO:0007669"/>
    <property type="project" value="UniProtKB-EC"/>
</dbReference>
<evidence type="ECO:0000313" key="6">
    <source>
        <dbReference type="EMBL" id="SMC08348.1"/>
    </source>
</evidence>
<dbReference type="STRING" id="1069081.SAMN05660197_0097"/>
<sequence length="416" mass="48915">MRLLLIEDDRFYAKQVQVFLRERLGYEVDVVRSYEEYRELPTLEPYKYVLLDIFLHDCLECDLVDEIIKQNKPVIVITSSEDLSIFDRYNKKKIIDYVIKNDMVRLEYLIMKLKILAFMEQYGVLLVEDSNSYRRYLYNFFKIYYPYSNIMVAGDTNEALQILNENDDFIKLVVTDYVLGNNTNGLELVKEIRRNYLFEDIAVIALTGLDVNNIMTRFLKSGANDFLQKSFSNFEFVCRVDNVIKSLIQFEEIKSFVNRDYLTGCFNRRYLYDAGLKMYQVLRRAEKPISIAIFDLDHFKNLNDTYGHTAGDKVLKDFSRILQESIRGSDFVVRYGGEEFLMFLGSCDAQMAKQIIEERVRKRVENRVLQLDEGEIRYNFSCGICDTSCADSFEDLIKKADEKLYEAKKVRGMTVA</sequence>
<reference evidence="7" key="1">
    <citation type="submission" date="2017-04" db="EMBL/GenBank/DDBJ databases">
        <authorList>
            <person name="Varghese N."/>
            <person name="Submissions S."/>
        </authorList>
    </citation>
    <scope>NUCLEOTIDE SEQUENCE [LARGE SCALE GENOMIC DNA]</scope>
    <source>
        <strain evidence="7">DSM 16512</strain>
    </source>
</reference>
<dbReference type="InterPro" id="IPR011006">
    <property type="entry name" value="CheY-like_superfamily"/>
</dbReference>
<accession>A0A1W1WPW4</accession>
<dbReference type="EC" id="2.7.7.65" evidence="1"/>
<dbReference type="InterPro" id="IPR001789">
    <property type="entry name" value="Sig_transdc_resp-reg_receiver"/>
</dbReference>
<dbReference type="InterPro" id="IPR029787">
    <property type="entry name" value="Nucleotide_cyclase"/>
</dbReference>
<name>A0A1W1WPW4_9BACT</name>
<dbReference type="Pfam" id="PF00990">
    <property type="entry name" value="GGDEF"/>
    <property type="match status" value="1"/>
</dbReference>
<feature type="domain" description="GGDEF" evidence="5">
    <location>
        <begin position="287"/>
        <end position="416"/>
    </location>
</feature>
<organism evidence="6 7">
    <name type="scientific">Nitratiruptor tergarcus DSM 16512</name>
    <dbReference type="NCBI Taxonomy" id="1069081"/>
    <lineage>
        <taxon>Bacteria</taxon>
        <taxon>Pseudomonadati</taxon>
        <taxon>Campylobacterota</taxon>
        <taxon>Epsilonproteobacteria</taxon>
        <taxon>Nautiliales</taxon>
        <taxon>Nitratiruptoraceae</taxon>
        <taxon>Nitratiruptor</taxon>
    </lineage>
</organism>
<dbReference type="Gene3D" id="3.40.50.2300">
    <property type="match status" value="2"/>
</dbReference>
<feature type="modified residue" description="4-aspartylphosphate" evidence="3">
    <location>
        <position position="176"/>
    </location>
</feature>
<evidence type="ECO:0000256" key="1">
    <source>
        <dbReference type="ARBA" id="ARBA00012528"/>
    </source>
</evidence>
<dbReference type="AlphaFoldDB" id="A0A1W1WPW4"/>
<dbReference type="PROSITE" id="PS50887">
    <property type="entry name" value="GGDEF"/>
    <property type="match status" value="1"/>
</dbReference>
<dbReference type="SMART" id="SM00448">
    <property type="entry name" value="REC"/>
    <property type="match status" value="2"/>
</dbReference>
<proteinExistence type="predicted"/>
<keyword evidence="3" id="KW-0597">Phosphoprotein</keyword>
<dbReference type="SMART" id="SM00267">
    <property type="entry name" value="GGDEF"/>
    <property type="match status" value="1"/>
</dbReference>
<dbReference type="OrthoDB" id="9778432at2"/>
<dbReference type="EMBL" id="FWWZ01000001">
    <property type="protein sequence ID" value="SMC08348.1"/>
    <property type="molecule type" value="Genomic_DNA"/>
</dbReference>
<dbReference type="PANTHER" id="PTHR45138:SF9">
    <property type="entry name" value="DIGUANYLATE CYCLASE DGCM-RELATED"/>
    <property type="match status" value="1"/>
</dbReference>
<dbReference type="PROSITE" id="PS50110">
    <property type="entry name" value="RESPONSE_REGULATORY"/>
    <property type="match status" value="1"/>
</dbReference>
<dbReference type="Pfam" id="PF00072">
    <property type="entry name" value="Response_reg"/>
    <property type="match status" value="2"/>
</dbReference>
<feature type="domain" description="Response regulatory" evidence="4">
    <location>
        <begin position="123"/>
        <end position="244"/>
    </location>
</feature>
<dbReference type="GO" id="GO:0005886">
    <property type="term" value="C:plasma membrane"/>
    <property type="evidence" value="ECO:0007669"/>
    <property type="project" value="TreeGrafter"/>
</dbReference>